<dbReference type="RefSeq" id="XP_021865150.1">
    <property type="nucleotide sequence ID" value="XM_022009458.2"/>
</dbReference>
<dbReference type="PANTHER" id="PTHR33737:SF2">
    <property type="entry name" value="OS12G0102700 PROTEIN"/>
    <property type="match status" value="1"/>
</dbReference>
<dbReference type="OrthoDB" id="1931260at2759"/>
<accession>A0A9R0KB49</accession>
<sequence length="580" mass="60788">MEDLETARIDAVTDSFSLIDVSASDDDFLLDSSSEPSIVDNPGHTGVTINPPSDSLAFHRPRKTGKCNLRKSLAWDSAFFTNAGVLDPEELSSIMEGAETGVNQSPFLPGIQEELRKSTDSVSTFQSDNIESLEADLFCDIRASIQRCSKSSTKENSSGSKIHREAPKNGSSTKIVEPSSHKMAKPKSASNKLNLGVQGPMRTLKPGSKIKPPVNRSREPISLLSRPLKPAGGPSLQVPETTKRMSVGAGRVKPNVKAAVNAKGAGNGSPLPEASNQVGSRKPVPKAPTLSKISASSSVLNRTATRSSRSSCDSLSSSASEDVQKSQTGVFRKKMDKNVNLPPGSKTRTSTKVVDKVNSQNKGSHLSAYIKSSSKLSSSISPASSISEWSTESCSSTATVNQKQFGLIPCPPSSQDVTADSNVSRNLNNLSSDRALGDHENQVPGIVSQPAKQPSTGSVVSNTRPSSAKPSGLRMPSPNIGFFDGVKAGAKTPTRSALPSSLPRSAAGTFSTSGATSKTRLGISAPKITAAAAAVATVKQLNIDAHLKTTTTRTPFTIKNVSNVVEVRNSPPGSATESLA</sequence>
<dbReference type="InterPro" id="IPR045882">
    <property type="entry name" value="GPT1/2"/>
</dbReference>
<organism evidence="2 3">
    <name type="scientific">Spinacia oleracea</name>
    <name type="common">Spinach</name>
    <dbReference type="NCBI Taxonomy" id="3562"/>
    <lineage>
        <taxon>Eukaryota</taxon>
        <taxon>Viridiplantae</taxon>
        <taxon>Streptophyta</taxon>
        <taxon>Embryophyta</taxon>
        <taxon>Tracheophyta</taxon>
        <taxon>Spermatophyta</taxon>
        <taxon>Magnoliopsida</taxon>
        <taxon>eudicotyledons</taxon>
        <taxon>Gunneridae</taxon>
        <taxon>Pentapetalae</taxon>
        <taxon>Caryophyllales</taxon>
        <taxon>Chenopodiaceae</taxon>
        <taxon>Chenopodioideae</taxon>
        <taxon>Anserineae</taxon>
        <taxon>Spinacia</taxon>
    </lineage>
</organism>
<feature type="region of interest" description="Disordered" evidence="1">
    <location>
        <begin position="261"/>
        <end position="366"/>
    </location>
</feature>
<dbReference type="Proteomes" id="UP000813463">
    <property type="component" value="Chromosome 2"/>
</dbReference>
<proteinExistence type="predicted"/>
<dbReference type="GO" id="GO:0008017">
    <property type="term" value="F:microtubule binding"/>
    <property type="evidence" value="ECO:0007669"/>
    <property type="project" value="InterPro"/>
</dbReference>
<feature type="region of interest" description="Disordered" evidence="1">
    <location>
        <begin position="494"/>
        <end position="517"/>
    </location>
</feature>
<evidence type="ECO:0000313" key="2">
    <source>
        <dbReference type="Proteomes" id="UP000813463"/>
    </source>
</evidence>
<feature type="compositionally biased region" description="Low complexity" evidence="1">
    <location>
        <begin position="494"/>
        <end position="507"/>
    </location>
</feature>
<dbReference type="AlphaFoldDB" id="A0A9R0KB49"/>
<feature type="compositionally biased region" description="Polar residues" evidence="1">
    <location>
        <begin position="346"/>
        <end position="364"/>
    </location>
</feature>
<feature type="compositionally biased region" description="Polar residues" evidence="1">
    <location>
        <begin position="291"/>
        <end position="306"/>
    </location>
</feature>
<evidence type="ECO:0000313" key="3">
    <source>
        <dbReference type="RefSeq" id="XP_021865150.1"/>
    </source>
</evidence>
<dbReference type="KEGG" id="soe:110803917"/>
<feature type="compositionally biased region" description="Low complexity" evidence="1">
    <location>
        <begin position="149"/>
        <end position="160"/>
    </location>
</feature>
<name>A0A9R0KB49_SPIOL</name>
<evidence type="ECO:0000256" key="1">
    <source>
        <dbReference type="SAM" id="MobiDB-lite"/>
    </source>
</evidence>
<reference evidence="2" key="1">
    <citation type="journal article" date="2021" name="Nat. Commun.">
        <title>Genomic analyses provide insights into spinach domestication and the genetic basis of agronomic traits.</title>
        <authorList>
            <person name="Cai X."/>
            <person name="Sun X."/>
            <person name="Xu C."/>
            <person name="Sun H."/>
            <person name="Wang X."/>
            <person name="Ge C."/>
            <person name="Zhang Z."/>
            <person name="Wang Q."/>
            <person name="Fei Z."/>
            <person name="Jiao C."/>
            <person name="Wang Q."/>
        </authorList>
    </citation>
    <scope>NUCLEOTIDE SEQUENCE [LARGE SCALE GENOMIC DNA]</scope>
    <source>
        <strain evidence="2">cv. Varoflay</strain>
    </source>
</reference>
<feature type="region of interest" description="Disordered" evidence="1">
    <location>
        <begin position="149"/>
        <end position="216"/>
    </location>
</feature>
<dbReference type="PANTHER" id="PTHR33737">
    <property type="entry name" value="OS05G0121800 PROTEIN"/>
    <property type="match status" value="1"/>
</dbReference>
<feature type="region of interest" description="Disordered" evidence="1">
    <location>
        <begin position="411"/>
        <end position="478"/>
    </location>
</feature>
<feature type="compositionally biased region" description="Low complexity" evidence="1">
    <location>
        <begin position="420"/>
        <end position="434"/>
    </location>
</feature>
<keyword evidence="2" id="KW-1185">Reference proteome</keyword>
<feature type="compositionally biased region" description="Polar residues" evidence="1">
    <location>
        <begin position="450"/>
        <end position="469"/>
    </location>
</feature>
<gene>
    <name evidence="3" type="primary">LOC110803917</name>
</gene>
<feature type="compositionally biased region" description="Polar residues" evidence="1">
    <location>
        <begin position="508"/>
        <end position="517"/>
    </location>
</feature>
<feature type="compositionally biased region" description="Low complexity" evidence="1">
    <location>
        <begin position="307"/>
        <end position="320"/>
    </location>
</feature>
<dbReference type="GeneID" id="110803917"/>
<protein>
    <submittedName>
        <fullName evidence="3">Uncharacterized protein isoform X1</fullName>
    </submittedName>
</protein>
<reference evidence="3" key="2">
    <citation type="submission" date="2025-08" db="UniProtKB">
        <authorList>
            <consortium name="RefSeq"/>
        </authorList>
    </citation>
    <scope>IDENTIFICATION</scope>
    <source>
        <tissue evidence="3">Leaf</tissue>
    </source>
</reference>